<feature type="compositionally biased region" description="Basic residues" evidence="1">
    <location>
        <begin position="15"/>
        <end position="25"/>
    </location>
</feature>
<proteinExistence type="predicted"/>
<accession>A0A9N7AZU6</accession>
<evidence type="ECO:0000259" key="2">
    <source>
        <dbReference type="Pfam" id="PF01385"/>
    </source>
</evidence>
<feature type="compositionally biased region" description="Basic and acidic residues" evidence="1">
    <location>
        <begin position="1"/>
        <end position="14"/>
    </location>
</feature>
<gene>
    <name evidence="3" type="ORF">Bbu297_J26</name>
</gene>
<evidence type="ECO:0000256" key="1">
    <source>
        <dbReference type="SAM" id="MobiDB-lite"/>
    </source>
</evidence>
<dbReference type="Pfam" id="PF01385">
    <property type="entry name" value="OrfB_IS605"/>
    <property type="match status" value="1"/>
</dbReference>
<organism evidence="3">
    <name type="scientific">Borreliella burgdorferi 297</name>
    <dbReference type="NCBI Taxonomy" id="521009"/>
    <lineage>
        <taxon>Bacteria</taxon>
        <taxon>Pseudomonadati</taxon>
        <taxon>Spirochaetota</taxon>
        <taxon>Spirochaetia</taxon>
        <taxon>Spirochaetales</taxon>
        <taxon>Borreliaceae</taxon>
        <taxon>Borreliella</taxon>
    </lineage>
</organism>
<name>A0A9N7AZU6_BORBG</name>
<sequence>MSTKNENKLKEYQRKLSKKQKGSINRAKSKLRVVKLHKKISNQRKDFLHKLSYCFATNYKSMVIDTLSLKGMIDPFLNISSCYYCITLGL</sequence>
<feature type="domain" description="Probable transposase IS891/IS1136/IS1341" evidence="2">
    <location>
        <begin position="4"/>
        <end position="73"/>
    </location>
</feature>
<feature type="region of interest" description="Disordered" evidence="1">
    <location>
        <begin position="1"/>
        <end position="25"/>
    </location>
</feature>
<dbReference type="InterPro" id="IPR001959">
    <property type="entry name" value="Transposase"/>
</dbReference>
<protein>
    <submittedName>
        <fullName evidence="3">Transposase-like protein</fullName>
    </submittedName>
</protein>
<evidence type="ECO:0000313" key="3">
    <source>
        <dbReference type="EMBL" id="ADQ44536.1"/>
    </source>
</evidence>
<geneLocation type="plasmid" evidence="3">
    <name>297_lp38</name>
</geneLocation>
<dbReference type="EMBL" id="CP002258">
    <property type="protein sequence ID" value="ADQ44536.1"/>
    <property type="molecule type" value="Genomic_DNA"/>
</dbReference>
<reference evidence="3" key="1">
    <citation type="journal article" date="2011" name="J. Bacteriol.">
        <title>Whole-genome sequences of thirteen isolates of Borrelia burgdorferi.</title>
        <authorList>
            <person name="Schutzer S.E."/>
            <person name="Fraser-Liggett C.M."/>
            <person name="Casjens S.R."/>
            <person name="Qiu W.G."/>
            <person name="Dunn J.J."/>
            <person name="Mongodin E.F."/>
            <person name="Luft B.J."/>
        </authorList>
    </citation>
    <scope>NUCLEOTIDE SEQUENCE [LARGE SCALE GENOMIC DNA]</scope>
    <source>
        <strain evidence="3">297</strain>
    </source>
</reference>
<keyword evidence="3" id="KW-0614">Plasmid</keyword>
<dbReference type="AlphaFoldDB" id="A0A9N7AZU6"/>